<dbReference type="SMART" id="SM00256">
    <property type="entry name" value="FBOX"/>
    <property type="match status" value="2"/>
</dbReference>
<gene>
    <name evidence="2" type="ORF">HID58_074331</name>
</gene>
<dbReference type="InterPro" id="IPR013187">
    <property type="entry name" value="F-box-assoc_dom_typ3"/>
</dbReference>
<dbReference type="Pfam" id="PF00646">
    <property type="entry name" value="F-box"/>
    <property type="match status" value="2"/>
</dbReference>
<accession>A0ABQ7YGJ4</accession>
<evidence type="ECO:0000313" key="2">
    <source>
        <dbReference type="EMBL" id="KAH0867309.1"/>
    </source>
</evidence>
<dbReference type="CDD" id="cd22157">
    <property type="entry name" value="F-box_AtFBW1-like"/>
    <property type="match status" value="1"/>
</dbReference>
<dbReference type="InterPro" id="IPR017451">
    <property type="entry name" value="F-box-assoc_interact_dom"/>
</dbReference>
<name>A0ABQ7YGJ4_BRANA</name>
<feature type="domain" description="F-box" evidence="1">
    <location>
        <begin position="556"/>
        <end position="596"/>
    </location>
</feature>
<feature type="domain" description="F-box" evidence="1">
    <location>
        <begin position="90"/>
        <end position="130"/>
    </location>
</feature>
<dbReference type="EMBL" id="JAGKQM010000017">
    <property type="protein sequence ID" value="KAH0867309.1"/>
    <property type="molecule type" value="Genomic_DNA"/>
</dbReference>
<dbReference type="Gene3D" id="1.20.1280.50">
    <property type="match status" value="2"/>
</dbReference>
<dbReference type="NCBIfam" id="TIGR01640">
    <property type="entry name" value="F_box_assoc_1"/>
    <property type="match status" value="2"/>
</dbReference>
<sequence length="874" mass="102234">MRYQFKLSGDGDEVFRRSLCGSRFDCPAFLVVQSRRRSRLSDEPSGVKTYRGLLFKSRDVWASALGLAHLSIKTIWGKKKKKKKRRIQYIPTDLTIEILSRLPEKSIARFSFVSKLWLSITTDPFFPRPRLVLCFQNYYDLYVSSIPQHTQNSNRSYSSSLSIDYHHSMKLPVDFIHYPSTESVHGVICFELKKPIVWNPSTRKFITLPTIPRPCKDWRKITLLLGYDPVECKHKVVCIPYKRICYVCRIFTLGSAQESWRTIKVNHKHHSGMHAYGRCIEGVIYYISYNRHQSRGYVVMSFDVGSENFDMIKLPSEFYGDKLIIYKGSFEPEQQKKRHSYRISTTRLQIRNQSVKQTVTRHRLFTGSRRDQSKTARTELDSRILKADPTSDHLFTRLTAAPDPPSICPDLVPPRSEQPLATVKLTRDSKYVAEGWNEDAQQHKWSRQDFFQHFGDIDRSFKLTGFTHAGEFIYVPKRVSRSFNILLCDPVRNSWRRFEFKGLANEVSVHNGVEEDDDDDDDDDDEYRPYELDAFPNHIDKKKQRITKYEKRTQSIPTDLFIEILSRLPEKSVARFSCVSKLWLSITSHPSFPRPRHLLCFQKDDELFVSSIPHHNPNSNRSYSSSLSFNHHHMTKLPQIFGHPSTESVHGLICFALKEPIVWNPSTRQFITLPTIPRPCKHWNTVKLFLGYDPVERKHKVVCITEPAMYFEFLHLDQLKNHGELYEKFNMIKLPSDFDGDLPITYKERLAYFDDHTRFWILEDAQKHKWSSRDFLSTFGDCNPRMESDLNLSGSTHAGELIYVPDDFSQSLYILLCDPVKNSLRRFEFKVSVEEKSVCYGGEGDDDDDDDDDEHRPIYRLHYFPNHIDSQMSL</sequence>
<keyword evidence="3" id="KW-1185">Reference proteome</keyword>
<comment type="caution">
    <text evidence="2">The sequence shown here is derived from an EMBL/GenBank/DDBJ whole genome shotgun (WGS) entry which is preliminary data.</text>
</comment>
<dbReference type="PANTHER" id="PTHR31111">
    <property type="entry name" value="BNAA05G37150D PROTEIN-RELATED"/>
    <property type="match status" value="1"/>
</dbReference>
<dbReference type="SUPFAM" id="SSF81383">
    <property type="entry name" value="F-box domain"/>
    <property type="match status" value="2"/>
</dbReference>
<evidence type="ECO:0000313" key="3">
    <source>
        <dbReference type="Proteomes" id="UP000824890"/>
    </source>
</evidence>
<dbReference type="InterPro" id="IPR001810">
    <property type="entry name" value="F-box_dom"/>
</dbReference>
<dbReference type="Proteomes" id="UP000824890">
    <property type="component" value="Unassembled WGS sequence"/>
</dbReference>
<reference evidence="2 3" key="1">
    <citation type="submission" date="2021-05" db="EMBL/GenBank/DDBJ databases">
        <title>Genome Assembly of Synthetic Allotetraploid Brassica napus Reveals Homoeologous Exchanges between Subgenomes.</title>
        <authorList>
            <person name="Davis J.T."/>
        </authorList>
    </citation>
    <scope>NUCLEOTIDE SEQUENCE [LARGE SCALE GENOMIC DNA]</scope>
    <source>
        <strain evidence="3">cv. Da-Ae</strain>
        <tissue evidence="2">Seedling</tissue>
    </source>
</reference>
<dbReference type="Pfam" id="PF08268">
    <property type="entry name" value="FBA_3"/>
    <property type="match status" value="4"/>
</dbReference>
<proteinExistence type="predicted"/>
<protein>
    <recommendedName>
        <fullName evidence="1">F-box domain-containing protein</fullName>
    </recommendedName>
</protein>
<dbReference type="InterPro" id="IPR036047">
    <property type="entry name" value="F-box-like_dom_sf"/>
</dbReference>
<organism evidence="2 3">
    <name type="scientific">Brassica napus</name>
    <name type="common">Rape</name>
    <dbReference type="NCBI Taxonomy" id="3708"/>
    <lineage>
        <taxon>Eukaryota</taxon>
        <taxon>Viridiplantae</taxon>
        <taxon>Streptophyta</taxon>
        <taxon>Embryophyta</taxon>
        <taxon>Tracheophyta</taxon>
        <taxon>Spermatophyta</taxon>
        <taxon>Magnoliopsida</taxon>
        <taxon>eudicotyledons</taxon>
        <taxon>Gunneridae</taxon>
        <taxon>Pentapetalae</taxon>
        <taxon>rosids</taxon>
        <taxon>malvids</taxon>
        <taxon>Brassicales</taxon>
        <taxon>Brassicaceae</taxon>
        <taxon>Brassiceae</taxon>
        <taxon>Brassica</taxon>
    </lineage>
</organism>
<evidence type="ECO:0000259" key="1">
    <source>
        <dbReference type="SMART" id="SM00256"/>
    </source>
</evidence>
<dbReference type="PANTHER" id="PTHR31111:SF112">
    <property type="entry name" value="F-BOX DOMAIN-CONTAINING PROTEIN"/>
    <property type="match status" value="1"/>
</dbReference>